<organism evidence="1 2">
    <name type="scientific">Paxillus rubicundulus Ve08.2h10</name>
    <dbReference type="NCBI Taxonomy" id="930991"/>
    <lineage>
        <taxon>Eukaryota</taxon>
        <taxon>Fungi</taxon>
        <taxon>Dikarya</taxon>
        <taxon>Basidiomycota</taxon>
        <taxon>Agaricomycotina</taxon>
        <taxon>Agaricomycetes</taxon>
        <taxon>Agaricomycetidae</taxon>
        <taxon>Boletales</taxon>
        <taxon>Paxilineae</taxon>
        <taxon>Paxillaceae</taxon>
        <taxon>Paxillus</taxon>
    </lineage>
</organism>
<accession>A0A0D0DGW9</accession>
<evidence type="ECO:0000313" key="2">
    <source>
        <dbReference type="Proteomes" id="UP000054538"/>
    </source>
</evidence>
<reference evidence="2" key="2">
    <citation type="submission" date="2015-01" db="EMBL/GenBank/DDBJ databases">
        <title>Evolutionary Origins and Diversification of the Mycorrhizal Mutualists.</title>
        <authorList>
            <consortium name="DOE Joint Genome Institute"/>
            <consortium name="Mycorrhizal Genomics Consortium"/>
            <person name="Kohler A."/>
            <person name="Kuo A."/>
            <person name="Nagy L.G."/>
            <person name="Floudas D."/>
            <person name="Copeland A."/>
            <person name="Barry K.W."/>
            <person name="Cichocki N."/>
            <person name="Veneault-Fourrey C."/>
            <person name="LaButti K."/>
            <person name="Lindquist E.A."/>
            <person name="Lipzen A."/>
            <person name="Lundell T."/>
            <person name="Morin E."/>
            <person name="Murat C."/>
            <person name="Riley R."/>
            <person name="Ohm R."/>
            <person name="Sun H."/>
            <person name="Tunlid A."/>
            <person name="Henrissat B."/>
            <person name="Grigoriev I.V."/>
            <person name="Hibbett D.S."/>
            <person name="Martin F."/>
        </authorList>
    </citation>
    <scope>NUCLEOTIDE SEQUENCE [LARGE SCALE GENOMIC DNA]</scope>
    <source>
        <strain evidence="2">Ve08.2h10</strain>
    </source>
</reference>
<name>A0A0D0DGW9_9AGAM</name>
<keyword evidence="2" id="KW-1185">Reference proteome</keyword>
<evidence type="ECO:0000313" key="1">
    <source>
        <dbReference type="EMBL" id="KIK77210.1"/>
    </source>
</evidence>
<reference evidence="1 2" key="1">
    <citation type="submission" date="2014-04" db="EMBL/GenBank/DDBJ databases">
        <authorList>
            <consortium name="DOE Joint Genome Institute"/>
            <person name="Kuo A."/>
            <person name="Kohler A."/>
            <person name="Jargeat P."/>
            <person name="Nagy L.G."/>
            <person name="Floudas D."/>
            <person name="Copeland A."/>
            <person name="Barry K.W."/>
            <person name="Cichocki N."/>
            <person name="Veneault-Fourrey C."/>
            <person name="LaButti K."/>
            <person name="Lindquist E.A."/>
            <person name="Lipzen A."/>
            <person name="Lundell T."/>
            <person name="Morin E."/>
            <person name="Murat C."/>
            <person name="Sun H."/>
            <person name="Tunlid A."/>
            <person name="Henrissat B."/>
            <person name="Grigoriev I.V."/>
            <person name="Hibbett D.S."/>
            <person name="Martin F."/>
            <person name="Nordberg H.P."/>
            <person name="Cantor M.N."/>
            <person name="Hua S.X."/>
        </authorList>
    </citation>
    <scope>NUCLEOTIDE SEQUENCE [LARGE SCALE GENOMIC DNA]</scope>
    <source>
        <strain evidence="1 2">Ve08.2h10</strain>
    </source>
</reference>
<dbReference type="Proteomes" id="UP000054538">
    <property type="component" value="Unassembled WGS sequence"/>
</dbReference>
<proteinExistence type="predicted"/>
<dbReference type="AlphaFoldDB" id="A0A0D0DGW9"/>
<dbReference type="InParanoid" id="A0A0D0DGW9"/>
<gene>
    <name evidence="1" type="ORF">PAXRUDRAFT_17650</name>
</gene>
<dbReference type="HOGENOM" id="CLU_1200170_0_0_1"/>
<sequence>MDPTPESSNLDLPDPPEDIEHDYYMEYMMDDETDVGSEFDGDCGDVEPSQVGQSWESQCAPSVDKAQSVLNDLCNLLRPLRPDQTGYLPLLVMDPIIRSRIELLELFLARYVAFNITDESLTADIKTHLQSVGKFIQAQDIIEYLTNVDALGYCWKKEPKGQYSDGHECKDVVAYRQQIFLPSWAKYQPQMQCWKQENPLLEDPTSTCPGRRVVMWFHDESTFYTNDQQQL</sequence>
<protein>
    <submittedName>
        <fullName evidence="1">Uncharacterized protein</fullName>
    </submittedName>
</protein>
<dbReference type="EMBL" id="KN827084">
    <property type="protein sequence ID" value="KIK77210.1"/>
    <property type="molecule type" value="Genomic_DNA"/>
</dbReference>
<dbReference type="OrthoDB" id="6511194at2759"/>